<proteinExistence type="predicted"/>
<keyword evidence="3" id="KW-1185">Reference proteome</keyword>
<reference evidence="2" key="1">
    <citation type="submission" date="2021-03" db="EMBL/GenBank/DDBJ databases">
        <title>Chromosome level genome of the anhydrobiotic midge Polypedilum vanderplanki.</title>
        <authorList>
            <person name="Yoshida Y."/>
            <person name="Kikawada T."/>
            <person name="Gusev O."/>
        </authorList>
    </citation>
    <scope>NUCLEOTIDE SEQUENCE</scope>
    <source>
        <strain evidence="2">NIAS01</strain>
        <tissue evidence="2">Whole body or cell culture</tissue>
    </source>
</reference>
<sequence length="310" mass="35592">MAFNLYSHFISMNNETIPLVRFAIGNLMPGLKLSEALSISLFHQSKKTIDPSIGGIYFHRGSASKVIFFSTQEYANSFITSIESHSTNQLFYFLYNGNNVSVSSPEVCGEGRISYETNNSNWHDASNLIWSTNLVLSFSNALNLLISNYDNELRYLLLDRGKSGDYAVYLVGFQSNAAGKKFINERKKYNEMLSELNKNLGLEGENLYSVVPQPLQNEDVSMEIDRNERMKKSLSFKEYKAAKYGHTSKSWEFKKCNGREICYCKQCKFKRSKEECHTNKSAFGNNYKRDPDHHHHGNHHITTGCYRRKN</sequence>
<gene>
    <name evidence="2" type="ORF">PVAND_008553</name>
</gene>
<name>A0A9J6CBE6_POLVA</name>
<feature type="region of interest" description="Disordered" evidence="1">
    <location>
        <begin position="287"/>
        <end position="310"/>
    </location>
</feature>
<evidence type="ECO:0000256" key="1">
    <source>
        <dbReference type="SAM" id="MobiDB-lite"/>
    </source>
</evidence>
<dbReference type="Proteomes" id="UP001107558">
    <property type="component" value="Chromosome 2"/>
</dbReference>
<protein>
    <submittedName>
        <fullName evidence="2">Uncharacterized protein</fullName>
    </submittedName>
</protein>
<organism evidence="2 3">
    <name type="scientific">Polypedilum vanderplanki</name>
    <name type="common">Sleeping chironomid midge</name>
    <dbReference type="NCBI Taxonomy" id="319348"/>
    <lineage>
        <taxon>Eukaryota</taxon>
        <taxon>Metazoa</taxon>
        <taxon>Ecdysozoa</taxon>
        <taxon>Arthropoda</taxon>
        <taxon>Hexapoda</taxon>
        <taxon>Insecta</taxon>
        <taxon>Pterygota</taxon>
        <taxon>Neoptera</taxon>
        <taxon>Endopterygota</taxon>
        <taxon>Diptera</taxon>
        <taxon>Nematocera</taxon>
        <taxon>Chironomoidea</taxon>
        <taxon>Chironomidae</taxon>
        <taxon>Chironominae</taxon>
        <taxon>Polypedilum</taxon>
        <taxon>Polypedilum</taxon>
    </lineage>
</organism>
<accession>A0A9J6CBE6</accession>
<evidence type="ECO:0000313" key="2">
    <source>
        <dbReference type="EMBL" id="KAG5678934.1"/>
    </source>
</evidence>
<dbReference type="EMBL" id="JADBJN010000002">
    <property type="protein sequence ID" value="KAG5678934.1"/>
    <property type="molecule type" value="Genomic_DNA"/>
</dbReference>
<comment type="caution">
    <text evidence="2">The sequence shown here is derived from an EMBL/GenBank/DDBJ whole genome shotgun (WGS) entry which is preliminary data.</text>
</comment>
<dbReference type="AlphaFoldDB" id="A0A9J6CBE6"/>
<evidence type="ECO:0000313" key="3">
    <source>
        <dbReference type="Proteomes" id="UP001107558"/>
    </source>
</evidence>